<dbReference type="STRING" id="218495.SUB0117"/>
<gene>
    <name evidence="1" type="ordered locus">SUB0117</name>
</gene>
<keyword evidence="2" id="KW-1185">Reference proteome</keyword>
<reference evidence="2" key="1">
    <citation type="journal article" date="2009" name="BMC Genomics">
        <title>Evidence for niche adaptation in the genome of the bovine pathogen Streptococcus uberis.</title>
        <authorList>
            <person name="Ward P.N."/>
            <person name="Holden M.T.G."/>
            <person name="Leigh J.A."/>
            <person name="Lennard N."/>
            <person name="Bignell A."/>
            <person name="Barron A."/>
            <person name="Clark L."/>
            <person name="Quail M.A."/>
            <person name="Woodward J."/>
            <person name="Barrell B.G."/>
            <person name="Egan S.A."/>
            <person name="Field T.R."/>
            <person name="Maskell D."/>
            <person name="Kehoe M."/>
            <person name="Dowson C.G."/>
            <person name="Chanter N."/>
            <person name="Whatmore A.M."/>
            <person name="Bentley S.D."/>
            <person name="Parkhill J."/>
        </authorList>
    </citation>
    <scope>NUCLEOTIDE SEQUENCE [LARGE SCALE GENOMIC DNA]</scope>
    <source>
        <strain evidence="2">ATCC BAA-854 / 0140J</strain>
    </source>
</reference>
<dbReference type="Pfam" id="PF06279">
    <property type="entry name" value="DUF1033"/>
    <property type="match status" value="1"/>
</dbReference>
<organism evidence="1 2">
    <name type="scientific">Streptococcus uberis (strain ATCC BAA-854 / 0140J)</name>
    <dbReference type="NCBI Taxonomy" id="218495"/>
    <lineage>
        <taxon>Bacteria</taxon>
        <taxon>Bacillati</taxon>
        <taxon>Bacillota</taxon>
        <taxon>Bacilli</taxon>
        <taxon>Lactobacillales</taxon>
        <taxon>Streptococcaceae</taxon>
        <taxon>Streptococcus</taxon>
    </lineage>
</organism>
<dbReference type="eggNOG" id="COG4699">
    <property type="taxonomic scope" value="Bacteria"/>
</dbReference>
<accession>B9DSZ7</accession>
<protein>
    <submittedName>
        <fullName evidence="1">Uncharacterized protein</fullName>
    </submittedName>
</protein>
<dbReference type="HOGENOM" id="CLU_146759_0_0_9"/>
<evidence type="ECO:0000313" key="2">
    <source>
        <dbReference type="Proteomes" id="UP000000449"/>
    </source>
</evidence>
<dbReference type="Proteomes" id="UP000000449">
    <property type="component" value="Chromosome"/>
</dbReference>
<dbReference type="InterPro" id="IPR010434">
    <property type="entry name" value="DUF1033"/>
</dbReference>
<sequence>MSRYFSKRFLFVYNKHKKRMDNMYQVIKMYGDWEPWWFIEGWQNDIVDEKEFDQWDEALAFYKQEWQHMKDDFPSYHSQKNLLATFWRTTDKRWCEDCGDDLQQFHSILLLKDRDIIPSDQYVIAFEQRNDTPAAPYMCKLNF</sequence>
<dbReference type="AlphaFoldDB" id="B9DSZ7"/>
<evidence type="ECO:0000313" key="1">
    <source>
        <dbReference type="EMBL" id="CAR40527.1"/>
    </source>
</evidence>
<proteinExistence type="predicted"/>
<dbReference type="KEGG" id="sub:SUB0117"/>
<dbReference type="EMBL" id="AM946015">
    <property type="protein sequence ID" value="CAR40527.1"/>
    <property type="molecule type" value="Genomic_DNA"/>
</dbReference>
<name>B9DSZ7_STRU0</name>